<dbReference type="RefSeq" id="WP_273631659.1">
    <property type="nucleotide sequence ID" value="NZ_CP117167.1"/>
</dbReference>
<organism evidence="1 2">
    <name type="scientific">Mucilaginibacter jinjuensis</name>
    <dbReference type="NCBI Taxonomy" id="1176721"/>
    <lineage>
        <taxon>Bacteria</taxon>
        <taxon>Pseudomonadati</taxon>
        <taxon>Bacteroidota</taxon>
        <taxon>Sphingobacteriia</taxon>
        <taxon>Sphingobacteriales</taxon>
        <taxon>Sphingobacteriaceae</taxon>
        <taxon>Mucilaginibacter</taxon>
    </lineage>
</organism>
<keyword evidence="2" id="KW-1185">Reference proteome</keyword>
<reference evidence="1 2" key="1">
    <citation type="submission" date="2023-02" db="EMBL/GenBank/DDBJ databases">
        <title>Genome sequence of Mucilaginibacter jinjuensis strain KACC 16571.</title>
        <authorList>
            <person name="Kim S."/>
            <person name="Heo J."/>
            <person name="Kwon S.-W."/>
        </authorList>
    </citation>
    <scope>NUCLEOTIDE SEQUENCE [LARGE SCALE GENOMIC DNA]</scope>
    <source>
        <strain evidence="1 2">KACC 16571</strain>
    </source>
</reference>
<name>A0ABY7TB01_9SPHI</name>
<accession>A0ABY7TB01</accession>
<evidence type="ECO:0000313" key="1">
    <source>
        <dbReference type="EMBL" id="WCT13374.1"/>
    </source>
</evidence>
<dbReference type="Proteomes" id="UP001216139">
    <property type="component" value="Chromosome"/>
</dbReference>
<evidence type="ECO:0000313" key="2">
    <source>
        <dbReference type="Proteomes" id="UP001216139"/>
    </source>
</evidence>
<proteinExistence type="predicted"/>
<gene>
    <name evidence="1" type="ORF">PQO05_05430</name>
</gene>
<sequence length="57" mass="6358">MNSPVSTHDIVASSSLLSLSGHKIINSNGNTEHFTALSTYFRNIIQKYIIRPTFTFS</sequence>
<dbReference type="EMBL" id="CP117167">
    <property type="protein sequence ID" value="WCT13374.1"/>
    <property type="molecule type" value="Genomic_DNA"/>
</dbReference>
<protein>
    <submittedName>
        <fullName evidence="1">Uncharacterized protein</fullName>
    </submittedName>
</protein>